<comment type="caution">
    <text evidence="1">The sequence shown here is derived from an EMBL/GenBank/DDBJ whole genome shotgun (WGS) entry which is preliminary data.</text>
</comment>
<keyword evidence="2" id="KW-1185">Reference proteome</keyword>
<dbReference type="Proteomes" id="UP001595698">
    <property type="component" value="Unassembled WGS sequence"/>
</dbReference>
<dbReference type="EMBL" id="JBHSBC010000008">
    <property type="protein sequence ID" value="MFC3980173.1"/>
    <property type="molecule type" value="Genomic_DNA"/>
</dbReference>
<proteinExistence type="predicted"/>
<name>A0ABV8EV10_9ACTN</name>
<reference evidence="2" key="1">
    <citation type="journal article" date="2019" name="Int. J. Syst. Evol. Microbiol.">
        <title>The Global Catalogue of Microorganisms (GCM) 10K type strain sequencing project: providing services to taxonomists for standard genome sequencing and annotation.</title>
        <authorList>
            <consortium name="The Broad Institute Genomics Platform"/>
            <consortium name="The Broad Institute Genome Sequencing Center for Infectious Disease"/>
            <person name="Wu L."/>
            <person name="Ma J."/>
        </authorList>
    </citation>
    <scope>NUCLEOTIDE SEQUENCE [LARGE SCALE GENOMIC DNA]</scope>
    <source>
        <strain evidence="2">TBRC 7912</strain>
    </source>
</reference>
<accession>A0ABV8EV10</accession>
<evidence type="ECO:0000313" key="2">
    <source>
        <dbReference type="Proteomes" id="UP001595698"/>
    </source>
</evidence>
<gene>
    <name evidence="1" type="ORF">ACFOYY_08590</name>
</gene>
<sequence length="88" mass="9203">MRLTDPVSTMVATAITNQAAPSEVVDHEVIFGLAGRPGGVDPELTIVIVGEDDGVRVMAPPATIHSAVTTQAAIDDIVEDALAWIRAR</sequence>
<evidence type="ECO:0000313" key="1">
    <source>
        <dbReference type="EMBL" id="MFC3980173.1"/>
    </source>
</evidence>
<protein>
    <submittedName>
        <fullName evidence="1">Uncharacterized protein</fullName>
    </submittedName>
</protein>
<dbReference type="RefSeq" id="WP_386189132.1">
    <property type="nucleotide sequence ID" value="NZ_JBHSBC010000008.1"/>
</dbReference>
<organism evidence="1 2">
    <name type="scientific">Streptosporangium jomthongense</name>
    <dbReference type="NCBI Taxonomy" id="1193683"/>
    <lineage>
        <taxon>Bacteria</taxon>
        <taxon>Bacillati</taxon>
        <taxon>Actinomycetota</taxon>
        <taxon>Actinomycetes</taxon>
        <taxon>Streptosporangiales</taxon>
        <taxon>Streptosporangiaceae</taxon>
        <taxon>Streptosporangium</taxon>
    </lineage>
</organism>